<dbReference type="RefSeq" id="XP_033590951.1">
    <property type="nucleotide sequence ID" value="XM_033736979.1"/>
</dbReference>
<dbReference type="PANTHER" id="PTHR28159:SF1">
    <property type="entry name" value="TRAFFICKING PROTEIN PARTICLE COMPLEX II-SPECIFIC SUBUNIT 65"/>
    <property type="match status" value="1"/>
</dbReference>
<evidence type="ECO:0000259" key="2">
    <source>
        <dbReference type="Pfam" id="PF12735"/>
    </source>
</evidence>
<feature type="compositionally biased region" description="Polar residues" evidence="1">
    <location>
        <begin position="353"/>
        <end position="367"/>
    </location>
</feature>
<dbReference type="InterPro" id="IPR024662">
    <property type="entry name" value="Trs65"/>
</dbReference>
<keyword evidence="4" id="KW-1185">Reference proteome</keyword>
<dbReference type="GO" id="GO:0006891">
    <property type="term" value="P:intra-Golgi vesicle-mediated transport"/>
    <property type="evidence" value="ECO:0007669"/>
    <property type="project" value="InterPro"/>
</dbReference>
<dbReference type="InterPro" id="IPR055420">
    <property type="entry name" value="IgD3_Trs65"/>
</dbReference>
<reference evidence="3" key="1">
    <citation type="journal article" date="2020" name="Stud. Mycol.">
        <title>101 Dothideomycetes genomes: a test case for predicting lifestyles and emergence of pathogens.</title>
        <authorList>
            <person name="Haridas S."/>
            <person name="Albert R."/>
            <person name="Binder M."/>
            <person name="Bloem J."/>
            <person name="Labutti K."/>
            <person name="Salamov A."/>
            <person name="Andreopoulos B."/>
            <person name="Baker S."/>
            <person name="Barry K."/>
            <person name="Bills G."/>
            <person name="Bluhm B."/>
            <person name="Cannon C."/>
            <person name="Castanera R."/>
            <person name="Culley D."/>
            <person name="Daum C."/>
            <person name="Ezra D."/>
            <person name="Gonzalez J."/>
            <person name="Henrissat B."/>
            <person name="Kuo A."/>
            <person name="Liang C."/>
            <person name="Lipzen A."/>
            <person name="Lutzoni F."/>
            <person name="Magnuson J."/>
            <person name="Mondo S."/>
            <person name="Nolan M."/>
            <person name="Ohm R."/>
            <person name="Pangilinan J."/>
            <person name="Park H.-J."/>
            <person name="Ramirez L."/>
            <person name="Alfaro M."/>
            <person name="Sun H."/>
            <person name="Tritt A."/>
            <person name="Yoshinaga Y."/>
            <person name="Zwiers L.-H."/>
            <person name="Turgeon B."/>
            <person name="Goodwin S."/>
            <person name="Spatafora J."/>
            <person name="Crous P."/>
            <person name="Grigoriev I."/>
        </authorList>
    </citation>
    <scope>NUCLEOTIDE SEQUENCE</scope>
    <source>
        <strain evidence="3">CBS 113389</strain>
    </source>
</reference>
<organism evidence="3 4">
    <name type="scientific">Neohortaea acidophila</name>
    <dbReference type="NCBI Taxonomy" id="245834"/>
    <lineage>
        <taxon>Eukaryota</taxon>
        <taxon>Fungi</taxon>
        <taxon>Dikarya</taxon>
        <taxon>Ascomycota</taxon>
        <taxon>Pezizomycotina</taxon>
        <taxon>Dothideomycetes</taxon>
        <taxon>Dothideomycetidae</taxon>
        <taxon>Mycosphaerellales</taxon>
        <taxon>Teratosphaeriaceae</taxon>
        <taxon>Neohortaea</taxon>
    </lineage>
</organism>
<feature type="region of interest" description="Disordered" evidence="1">
    <location>
        <begin position="353"/>
        <end position="394"/>
    </location>
</feature>
<dbReference type="Pfam" id="PF12735">
    <property type="entry name" value="IgD3_Trs65"/>
    <property type="match status" value="1"/>
</dbReference>
<dbReference type="PANTHER" id="PTHR28159">
    <property type="entry name" value="TRAFFICKING PROTEIN PARTICLE COMPLEX II-SPECIFIC SUBUNIT 65"/>
    <property type="match status" value="1"/>
</dbReference>
<dbReference type="GO" id="GO:0005802">
    <property type="term" value="C:trans-Golgi network"/>
    <property type="evidence" value="ECO:0007669"/>
    <property type="project" value="TreeGrafter"/>
</dbReference>
<proteinExistence type="predicted"/>
<sequence>MASKPGDEVKAAYLTFSNNAALHVLLPRSHEVDASAILRDASLDDLQRLPSRRNLFFDERAHLLVILKAEILQGDLQSLLSSLELTLAAHATDAVPQGNGNAASASGKHDLTWKTVPFSEAVDVVSGGEHTFVIWKPELDLPRPRARLQRPAVYFTVHLSLSSDILTSSKNDRLLYLDSLEPLPANVLEALQFTPSLTGTTVYLPENRLTKVAPTTTRGQDDVKPIRGASKRAFPIVPALFTRIRYSGLADSAVASLHLETSQVITGSLLIKEVKLSSPEARVESLNPQAWPMQSFAGDETVLLFKLVKSTLAAKDTPSSITVRINATVTQDESQTDITVNWQTTVDLSQPTPKPTYTWSRPLSASTIRPPARPSFQGDSKAGPLDMPQASSPSDSGITFHIWTTSIIPLRLDFKIYVQCINRSDRTRRFAIVVLEPKKRSMQIQASSSTGKHHDLVAKVFDSPLQAQQPPDVLDLNPDVRIGPVAPGASYETELKFWAATTGVLDLGILRIVDLDTRQTVDVRDLPDVVVLDPSAP</sequence>
<dbReference type="EMBL" id="MU001634">
    <property type="protein sequence ID" value="KAF2484382.1"/>
    <property type="molecule type" value="Genomic_DNA"/>
</dbReference>
<evidence type="ECO:0000256" key="1">
    <source>
        <dbReference type="SAM" id="MobiDB-lite"/>
    </source>
</evidence>
<name>A0A6A6PWG3_9PEZI</name>
<feature type="domain" description="Trafficking protein particle complex II-specific subunit 65 IgD3" evidence="2">
    <location>
        <begin position="390"/>
        <end position="531"/>
    </location>
</feature>
<dbReference type="Proteomes" id="UP000799767">
    <property type="component" value="Unassembled WGS sequence"/>
</dbReference>
<evidence type="ECO:0000313" key="4">
    <source>
        <dbReference type="Proteomes" id="UP000799767"/>
    </source>
</evidence>
<accession>A0A6A6PWG3</accession>
<dbReference type="GeneID" id="54477981"/>
<dbReference type="OrthoDB" id="5345392at2759"/>
<evidence type="ECO:0000313" key="3">
    <source>
        <dbReference type="EMBL" id="KAF2484382.1"/>
    </source>
</evidence>
<dbReference type="GO" id="GO:1990071">
    <property type="term" value="C:TRAPPII protein complex"/>
    <property type="evidence" value="ECO:0007669"/>
    <property type="project" value="InterPro"/>
</dbReference>
<gene>
    <name evidence="3" type="ORF">BDY17DRAFT_323238</name>
</gene>
<dbReference type="AlphaFoldDB" id="A0A6A6PWG3"/>
<protein>
    <submittedName>
        <fullName evidence="3">TRAPP trafficking subunit Trs65-domain-containing protein</fullName>
    </submittedName>
</protein>